<dbReference type="Proteomes" id="UP000070589">
    <property type="component" value="Unassembled WGS sequence"/>
</dbReference>
<gene>
    <name evidence="1" type="ORF">AKJ62_04635</name>
</gene>
<proteinExistence type="predicted"/>
<accession>A0A133U3F3</accession>
<dbReference type="AlphaFoldDB" id="A0A133U3F3"/>
<sequence>MVQMSDDEKICDIKGCKNSFRQKATGRLRITRKKVKGEDVAWICPPCGEELEDKVDWREG</sequence>
<organism evidence="1 2">
    <name type="scientific">candidate division MSBL1 archaeon SCGC-AAA259D14</name>
    <dbReference type="NCBI Taxonomy" id="1698261"/>
    <lineage>
        <taxon>Archaea</taxon>
        <taxon>Methanobacteriati</taxon>
        <taxon>Methanobacteriota</taxon>
        <taxon>candidate division MSBL1</taxon>
    </lineage>
</organism>
<protein>
    <submittedName>
        <fullName evidence="1">Uncharacterized protein</fullName>
    </submittedName>
</protein>
<evidence type="ECO:0000313" key="1">
    <source>
        <dbReference type="EMBL" id="KXA88712.1"/>
    </source>
</evidence>
<reference evidence="1 2" key="1">
    <citation type="journal article" date="2016" name="Sci. Rep.">
        <title>Metabolic traits of an uncultured archaeal lineage -MSBL1- from brine pools of the Red Sea.</title>
        <authorList>
            <person name="Mwirichia R."/>
            <person name="Alam I."/>
            <person name="Rashid M."/>
            <person name="Vinu M."/>
            <person name="Ba-Alawi W."/>
            <person name="Anthony Kamau A."/>
            <person name="Kamanda Ngugi D."/>
            <person name="Goker M."/>
            <person name="Klenk H.P."/>
            <person name="Bajic V."/>
            <person name="Stingl U."/>
        </authorList>
    </citation>
    <scope>NUCLEOTIDE SEQUENCE [LARGE SCALE GENOMIC DNA]</scope>
    <source>
        <strain evidence="1">SCGC-AAA259D14</strain>
    </source>
</reference>
<comment type="caution">
    <text evidence="1">The sequence shown here is derived from an EMBL/GenBank/DDBJ whole genome shotgun (WGS) entry which is preliminary data.</text>
</comment>
<name>A0A133U3F3_9EURY</name>
<dbReference type="EMBL" id="LHXL01000088">
    <property type="protein sequence ID" value="KXA88712.1"/>
    <property type="molecule type" value="Genomic_DNA"/>
</dbReference>
<keyword evidence="2" id="KW-1185">Reference proteome</keyword>
<evidence type="ECO:0000313" key="2">
    <source>
        <dbReference type="Proteomes" id="UP000070589"/>
    </source>
</evidence>